<dbReference type="FunFam" id="3.30.1440.10:FF:000001">
    <property type="entry name" value="50S ribosomal protein L5"/>
    <property type="match status" value="1"/>
</dbReference>
<sequence>MKSQKYKSLYTETIYANVAKRLEISNPHEIPKIKKIVINRGLGESAQVSSLFAASRQEIATVTGQHSVPTLAKKSIAGFKIREDMTIGCMVTLRGERMYAFLDRLVHLALPRIRDFRGIKRSGFDGKGNYTLGLTDQLLFPEIDFDKIARLDGMNISIVTTAKTDRDAEVLLETIGIPFAQTGN</sequence>
<dbReference type="NCBIfam" id="NF000585">
    <property type="entry name" value="PRK00010.1"/>
    <property type="match status" value="1"/>
</dbReference>
<dbReference type="InterPro" id="IPR002132">
    <property type="entry name" value="Ribosomal_uL5"/>
</dbReference>
<protein>
    <recommendedName>
        <fullName evidence="4 5">Large ribosomal subunit protein uL5c</fullName>
    </recommendedName>
</protein>
<dbReference type="GO" id="GO:1990904">
    <property type="term" value="C:ribonucleoprotein complex"/>
    <property type="evidence" value="ECO:0007669"/>
    <property type="project" value="UniProtKB-KW"/>
</dbReference>
<geneLocation type="chloroplast" evidence="9"/>
<dbReference type="PROSITE" id="PS00358">
    <property type="entry name" value="RIBOSOMAL_L5"/>
    <property type="match status" value="1"/>
</dbReference>
<dbReference type="Pfam" id="PF00673">
    <property type="entry name" value="Ribosomal_L5_C"/>
    <property type="match status" value="1"/>
</dbReference>
<evidence type="ECO:0000259" key="8">
    <source>
        <dbReference type="Pfam" id="PF00673"/>
    </source>
</evidence>
<evidence type="ECO:0000256" key="3">
    <source>
        <dbReference type="ARBA" id="ARBA00023274"/>
    </source>
</evidence>
<dbReference type="AlphaFoldDB" id="A0A088CIA7"/>
<dbReference type="GO" id="GO:0005840">
    <property type="term" value="C:ribosome"/>
    <property type="evidence" value="ECO:0007669"/>
    <property type="project" value="UniProtKB-KW"/>
</dbReference>
<dbReference type="GeneID" id="20358022"/>
<comment type="function">
    <text evidence="5">Binds 5S rRNA, forms part of the central protuberance of the 50S subunit.</text>
</comment>
<evidence type="ECO:0000256" key="5">
    <source>
        <dbReference type="HAMAP-Rule" id="MF_01333"/>
    </source>
</evidence>
<keyword evidence="2 5" id="KW-0689">Ribosomal protein</keyword>
<dbReference type="GO" id="GO:0003735">
    <property type="term" value="F:structural constituent of ribosome"/>
    <property type="evidence" value="ECO:0007669"/>
    <property type="project" value="InterPro"/>
</dbReference>
<accession>A0A088CIA7</accession>
<gene>
    <name evidence="5 9" type="primary">rpl5</name>
</gene>
<dbReference type="InterPro" id="IPR020930">
    <property type="entry name" value="Ribosomal_uL5_bac-type"/>
</dbReference>
<evidence type="ECO:0000256" key="6">
    <source>
        <dbReference type="RuleBase" id="RU003930"/>
    </source>
</evidence>
<keyword evidence="3 5" id="KW-0687">Ribonucleoprotein</keyword>
<keyword evidence="5" id="KW-0694">RNA-binding</keyword>
<dbReference type="SUPFAM" id="SSF55282">
    <property type="entry name" value="RL5-like"/>
    <property type="match status" value="1"/>
</dbReference>
<reference evidence="9" key="1">
    <citation type="journal article" date="2014" name="BMC Genomics">
        <title>Six newly sequenced chloroplast genomes from prasinophyte green algae provide insights into the relationships among prasinophyte lineages and the diversity of streamlined genome architecture in picoplanktonic species.</title>
        <authorList>
            <person name="Lemieux C."/>
            <person name="Otis C."/>
            <person name="Turmel M."/>
        </authorList>
    </citation>
    <scope>NUCLEOTIDE SEQUENCE</scope>
</reference>
<evidence type="ECO:0000256" key="4">
    <source>
        <dbReference type="ARBA" id="ARBA00035210"/>
    </source>
</evidence>
<comment type="subcellular location">
    <subcellularLocation>
        <location evidence="5">Plastid</location>
        <location evidence="5">Chloroplast</location>
    </subcellularLocation>
</comment>
<dbReference type="EMBL" id="KJ746598">
    <property type="protein sequence ID" value="AID67553.1"/>
    <property type="molecule type" value="Genomic_DNA"/>
</dbReference>
<organism evidence="9">
    <name type="scientific">Prasinoderma coloniale</name>
    <dbReference type="NCBI Taxonomy" id="156133"/>
    <lineage>
        <taxon>Eukaryota</taxon>
        <taxon>Viridiplantae</taxon>
        <taxon>Prasinodermophyta</taxon>
        <taxon>Prasinodermophyceae</taxon>
        <taxon>Prasinodermales</taxon>
        <taxon>Prasinodermaceae</taxon>
        <taxon>Prasinoderma</taxon>
    </lineage>
</organism>
<dbReference type="GO" id="GO:0006412">
    <property type="term" value="P:translation"/>
    <property type="evidence" value="ECO:0007669"/>
    <property type="project" value="UniProtKB-UniRule"/>
</dbReference>
<proteinExistence type="inferred from homology"/>
<comment type="similarity">
    <text evidence="1 5 6">Belongs to the universal ribosomal protein uL5 family.</text>
</comment>
<evidence type="ECO:0000313" key="9">
    <source>
        <dbReference type="EMBL" id="AID67553.1"/>
    </source>
</evidence>
<dbReference type="RefSeq" id="YP_009057485.1">
    <property type="nucleotide sequence ID" value="NC_024817.1"/>
</dbReference>
<dbReference type="GO" id="GO:0019843">
    <property type="term" value="F:rRNA binding"/>
    <property type="evidence" value="ECO:0007669"/>
    <property type="project" value="UniProtKB-UniRule"/>
</dbReference>
<dbReference type="PIRSF" id="PIRSF002161">
    <property type="entry name" value="Ribosomal_L5"/>
    <property type="match status" value="1"/>
</dbReference>
<dbReference type="InterPro" id="IPR031309">
    <property type="entry name" value="Ribosomal_uL5_C"/>
</dbReference>
<dbReference type="Gene3D" id="3.30.1440.10">
    <property type="match status" value="1"/>
</dbReference>
<dbReference type="HAMAP" id="MF_01333_B">
    <property type="entry name" value="Ribosomal_uL5_B"/>
    <property type="match status" value="1"/>
</dbReference>
<dbReference type="GO" id="GO:0009507">
    <property type="term" value="C:chloroplast"/>
    <property type="evidence" value="ECO:0007669"/>
    <property type="project" value="UniProtKB-SubCell"/>
</dbReference>
<dbReference type="InterPro" id="IPR022803">
    <property type="entry name" value="Ribosomal_uL5_dom_sf"/>
</dbReference>
<feature type="domain" description="Large ribosomal subunit protein uL5 N-terminal" evidence="7">
    <location>
        <begin position="26"/>
        <end position="82"/>
    </location>
</feature>
<comment type="subunit">
    <text evidence="5">Part of the 50S ribosomal subunit; contacts the 5S rRNA.</text>
</comment>
<dbReference type="Pfam" id="PF00281">
    <property type="entry name" value="Ribosomal_L5"/>
    <property type="match status" value="1"/>
</dbReference>
<keyword evidence="5" id="KW-0699">rRNA-binding</keyword>
<evidence type="ECO:0000256" key="2">
    <source>
        <dbReference type="ARBA" id="ARBA00022980"/>
    </source>
</evidence>
<dbReference type="InterPro" id="IPR031310">
    <property type="entry name" value="Ribosomal_uL5_N"/>
</dbReference>
<dbReference type="InterPro" id="IPR020929">
    <property type="entry name" value="Ribosomal_uL5_CS"/>
</dbReference>
<keyword evidence="9" id="KW-0150">Chloroplast</keyword>
<feature type="domain" description="Large ribosomal subunit protein uL5 C-terminal" evidence="8">
    <location>
        <begin position="87"/>
        <end position="179"/>
    </location>
</feature>
<evidence type="ECO:0000256" key="1">
    <source>
        <dbReference type="ARBA" id="ARBA00008553"/>
    </source>
</evidence>
<name>A0A088CIA7_9VIRI</name>
<dbReference type="PANTHER" id="PTHR11994">
    <property type="entry name" value="60S RIBOSOMAL PROTEIN L11-RELATED"/>
    <property type="match status" value="1"/>
</dbReference>
<evidence type="ECO:0000259" key="7">
    <source>
        <dbReference type="Pfam" id="PF00281"/>
    </source>
</evidence>
<keyword evidence="9" id="KW-0934">Plastid</keyword>